<evidence type="ECO:0000313" key="2">
    <source>
        <dbReference type="WBParaSite" id="nRc.2.0.1.t01880-RA"/>
    </source>
</evidence>
<dbReference type="AlphaFoldDB" id="A0A915HK98"/>
<keyword evidence="1" id="KW-1185">Reference proteome</keyword>
<reference evidence="2" key="1">
    <citation type="submission" date="2022-11" db="UniProtKB">
        <authorList>
            <consortium name="WormBaseParasite"/>
        </authorList>
    </citation>
    <scope>IDENTIFICATION</scope>
</reference>
<proteinExistence type="predicted"/>
<name>A0A915HK98_ROMCU</name>
<organism evidence="1 2">
    <name type="scientific">Romanomermis culicivorax</name>
    <name type="common">Nematode worm</name>
    <dbReference type="NCBI Taxonomy" id="13658"/>
    <lineage>
        <taxon>Eukaryota</taxon>
        <taxon>Metazoa</taxon>
        <taxon>Ecdysozoa</taxon>
        <taxon>Nematoda</taxon>
        <taxon>Enoplea</taxon>
        <taxon>Dorylaimia</taxon>
        <taxon>Mermithida</taxon>
        <taxon>Mermithoidea</taxon>
        <taxon>Mermithidae</taxon>
        <taxon>Romanomermis</taxon>
    </lineage>
</organism>
<evidence type="ECO:0000313" key="1">
    <source>
        <dbReference type="Proteomes" id="UP000887565"/>
    </source>
</evidence>
<sequence length="92" mass="10393">MQIEARKKCCKAINPEVSIVCALEENNLDIAICSTVDQQFNPDVEIILMSGYCKQSKLVFNQDLWLADGTLHQTIDLVIFQICFLINSRSSI</sequence>
<protein>
    <submittedName>
        <fullName evidence="2">Uncharacterized protein</fullName>
    </submittedName>
</protein>
<accession>A0A915HK98</accession>
<dbReference type="Proteomes" id="UP000887565">
    <property type="component" value="Unplaced"/>
</dbReference>
<dbReference type="WBParaSite" id="nRc.2.0.1.t01880-RA">
    <property type="protein sequence ID" value="nRc.2.0.1.t01880-RA"/>
    <property type="gene ID" value="nRc.2.0.1.g01880"/>
</dbReference>